<organism evidence="2">
    <name type="scientific">uncultured Thermomicrobiales bacterium</name>
    <dbReference type="NCBI Taxonomy" id="1645740"/>
    <lineage>
        <taxon>Bacteria</taxon>
        <taxon>Pseudomonadati</taxon>
        <taxon>Thermomicrobiota</taxon>
        <taxon>Thermomicrobia</taxon>
        <taxon>Thermomicrobiales</taxon>
        <taxon>environmental samples</taxon>
    </lineage>
</organism>
<proteinExistence type="predicted"/>
<feature type="region of interest" description="Disordered" evidence="1">
    <location>
        <begin position="201"/>
        <end position="251"/>
    </location>
</feature>
<name>A0A6J4VRK3_9BACT</name>
<gene>
    <name evidence="2" type="ORF">AVDCRST_MAG87-3650</name>
</gene>
<feature type="region of interest" description="Disordered" evidence="1">
    <location>
        <begin position="120"/>
        <end position="174"/>
    </location>
</feature>
<accession>A0A6J4VRK3</accession>
<dbReference type="AlphaFoldDB" id="A0A6J4VRK3"/>
<feature type="region of interest" description="Disordered" evidence="1">
    <location>
        <begin position="60"/>
        <end position="87"/>
    </location>
</feature>
<feature type="compositionally biased region" description="Basic and acidic residues" evidence="1">
    <location>
        <begin position="280"/>
        <end position="297"/>
    </location>
</feature>
<feature type="non-terminal residue" evidence="2">
    <location>
        <position position="1"/>
    </location>
</feature>
<evidence type="ECO:0000256" key="1">
    <source>
        <dbReference type="SAM" id="MobiDB-lite"/>
    </source>
</evidence>
<sequence>DGCNPGRVVRRFNPAVYEAARAGRGRSRLWRHCRAGSPRSLQCCIHRAISHDAIAEGESFPGVDHHHCRDGNDARHRDRRDRPLGRVVDGDQWGRRALDLSQRSVAVRYRLVRQLDGARRGNPRRWPVRTLQRRARRRVRHPADHRHTRSVHRRARHRPGHDERSDPDIQESRLSVHWPRSTPWHSLSGHRRRRSRALHCLDRPIDHLRPVSPGDRRKRASGPPGRSASPEDQDHGLCRLRAPGGSGGSRRHLDQFVLRRQSGRPRHGAQCDCRRRRWRHAADRRPRERDWHDDRGPYHPAYPDDTSLSQHPGCRCPGRDRFGHRDCRSDPAGTRNL</sequence>
<dbReference type="EMBL" id="CADCWJ010000806">
    <property type="protein sequence ID" value="CAA9583514.1"/>
    <property type="molecule type" value="Genomic_DNA"/>
</dbReference>
<evidence type="ECO:0000313" key="2">
    <source>
        <dbReference type="EMBL" id="CAA9583514.1"/>
    </source>
</evidence>
<feature type="compositionally biased region" description="Basic and acidic residues" evidence="1">
    <location>
        <begin position="63"/>
        <end position="87"/>
    </location>
</feature>
<feature type="region of interest" description="Disordered" evidence="1">
    <location>
        <begin position="278"/>
        <end position="315"/>
    </location>
</feature>
<feature type="compositionally biased region" description="Basic residues" evidence="1">
    <location>
        <begin position="121"/>
        <end position="159"/>
    </location>
</feature>
<reference evidence="2" key="1">
    <citation type="submission" date="2020-02" db="EMBL/GenBank/DDBJ databases">
        <authorList>
            <person name="Meier V. D."/>
        </authorList>
    </citation>
    <scope>NUCLEOTIDE SEQUENCE</scope>
    <source>
        <strain evidence="2">AVDCRST_MAG87</strain>
    </source>
</reference>
<feature type="non-terminal residue" evidence="2">
    <location>
        <position position="337"/>
    </location>
</feature>
<feature type="compositionally biased region" description="Basic and acidic residues" evidence="1">
    <location>
        <begin position="160"/>
        <end position="171"/>
    </location>
</feature>
<protein>
    <submittedName>
        <fullName evidence="2">Ribose ABC transport system, permease protein RbsC</fullName>
    </submittedName>
</protein>